<protein>
    <submittedName>
        <fullName evidence="2">Uncharacterized protein</fullName>
    </submittedName>
</protein>
<organism evidence="2 3">
    <name type="scientific">Actinopolyspora erythraea</name>
    <dbReference type="NCBI Taxonomy" id="414996"/>
    <lineage>
        <taxon>Bacteria</taxon>
        <taxon>Bacillati</taxon>
        <taxon>Actinomycetota</taxon>
        <taxon>Actinomycetes</taxon>
        <taxon>Actinopolysporales</taxon>
        <taxon>Actinopolysporaceae</taxon>
        <taxon>Actinopolyspora</taxon>
    </lineage>
</organism>
<feature type="region of interest" description="Disordered" evidence="1">
    <location>
        <begin position="1"/>
        <end position="22"/>
    </location>
</feature>
<feature type="compositionally biased region" description="Basic and acidic residues" evidence="1">
    <location>
        <begin position="11"/>
        <end position="22"/>
    </location>
</feature>
<dbReference type="SUPFAM" id="SSF51445">
    <property type="entry name" value="(Trans)glycosidases"/>
    <property type="match status" value="1"/>
</dbReference>
<evidence type="ECO:0000313" key="2">
    <source>
        <dbReference type="EMBL" id="ASU79070.1"/>
    </source>
</evidence>
<dbReference type="RefSeq" id="WP_052428178.1">
    <property type="nucleotide sequence ID" value="NZ_CP022752.1"/>
</dbReference>
<dbReference type="OrthoDB" id="4326650at2"/>
<gene>
    <name evidence="2" type="ORF">CDG81_13115</name>
</gene>
<dbReference type="AlphaFoldDB" id="A0A223RT91"/>
<dbReference type="Gene3D" id="3.20.20.80">
    <property type="entry name" value="Glycosidases"/>
    <property type="match status" value="1"/>
</dbReference>
<dbReference type="EMBL" id="CP022752">
    <property type="protein sequence ID" value="ASU79070.1"/>
    <property type="molecule type" value="Genomic_DNA"/>
</dbReference>
<name>A0A223RT91_9ACTN</name>
<accession>A0A223RT91</accession>
<dbReference type="Proteomes" id="UP000215043">
    <property type="component" value="Chromosome"/>
</dbReference>
<evidence type="ECO:0000256" key="1">
    <source>
        <dbReference type="SAM" id="MobiDB-lite"/>
    </source>
</evidence>
<reference evidence="2 3" key="1">
    <citation type="submission" date="2017-08" db="EMBL/GenBank/DDBJ databases">
        <title>The complete genome sequence of moderately halophilic actinomycete Actinopolyspora erythraea YIM 90600, the producer of novel erythromycin, novel actinopolysporins A-C and tubercidin.</title>
        <authorList>
            <person name="Yin M."/>
            <person name="Tang S."/>
        </authorList>
    </citation>
    <scope>NUCLEOTIDE SEQUENCE [LARGE SCALE GENOMIC DNA]</scope>
    <source>
        <strain evidence="2 3">YIM 90600</strain>
    </source>
</reference>
<evidence type="ECO:0000313" key="3">
    <source>
        <dbReference type="Proteomes" id="UP000215043"/>
    </source>
</evidence>
<proteinExistence type="predicted"/>
<sequence length="317" mass="36179">MPEDGPSARTEQARHDGRPESDKRLILYYQTHFAAKDGREKLVPPMELVRNGAGVTDINLGAIHLNNLDDDQEKDKPLTINDTAPRDPKFRPMWDELSLIRDEVDVHAFVGGDAPGTFIRLENQFQRYYPLLRDFVVQYRMSGVDLDIEKEGKEMADPTGTVGRVIDALREDFPEDFTISLAPGARELTQDEGGLSGVRYRELYRTHGTMINRFHAQFYCTWGDMSSKDNYLDVVAKSGIPAEKIVAGVVTHNKHCKDYIELSKLREVIRDLRWECPGFAGIFGWEYHLAGESENDPTYEDAPWRWAKEVSKALRES</sequence>
<dbReference type="InterPro" id="IPR017853">
    <property type="entry name" value="GH"/>
</dbReference>
<dbReference type="KEGG" id="aey:CDG81_13115"/>